<dbReference type="AlphaFoldDB" id="A0A4Y2V0J4"/>
<evidence type="ECO:0000313" key="2">
    <source>
        <dbReference type="Proteomes" id="UP000499080"/>
    </source>
</evidence>
<dbReference type="Proteomes" id="UP000499080">
    <property type="component" value="Unassembled WGS sequence"/>
</dbReference>
<sequence length="190" mass="21768">MPISRLEYSTVDFNPGTETAVLFDHLLACKTNEHLVYLKLEMAEPTQHLSSNFIPFLQACKKLKCLKMFMINTTSGIDVLLEPWLEIRHESLEKVIIEVSNMNYEDDCPSLINITKPKSIIRPIDAFLESWLENRPVSLKKVIIDVSNTHDGDNYPTLINAAEYVSLFKIGGINYKGESPYLKDHILRQQ</sequence>
<name>A0A4Y2V0J4_ARAVE</name>
<dbReference type="EMBL" id="BGPR01041718">
    <property type="protein sequence ID" value="GBO18052.1"/>
    <property type="molecule type" value="Genomic_DNA"/>
</dbReference>
<proteinExistence type="predicted"/>
<gene>
    <name evidence="1" type="ORF">AVEN_189772_1</name>
</gene>
<accession>A0A4Y2V0J4</accession>
<evidence type="ECO:0000313" key="1">
    <source>
        <dbReference type="EMBL" id="GBO18052.1"/>
    </source>
</evidence>
<keyword evidence="2" id="KW-1185">Reference proteome</keyword>
<organism evidence="1 2">
    <name type="scientific">Araneus ventricosus</name>
    <name type="common">Orbweaver spider</name>
    <name type="synonym">Epeira ventricosa</name>
    <dbReference type="NCBI Taxonomy" id="182803"/>
    <lineage>
        <taxon>Eukaryota</taxon>
        <taxon>Metazoa</taxon>
        <taxon>Ecdysozoa</taxon>
        <taxon>Arthropoda</taxon>
        <taxon>Chelicerata</taxon>
        <taxon>Arachnida</taxon>
        <taxon>Araneae</taxon>
        <taxon>Araneomorphae</taxon>
        <taxon>Entelegynae</taxon>
        <taxon>Araneoidea</taxon>
        <taxon>Araneidae</taxon>
        <taxon>Araneus</taxon>
    </lineage>
</organism>
<reference evidence="1 2" key="1">
    <citation type="journal article" date="2019" name="Sci. Rep.">
        <title>Orb-weaving spider Araneus ventricosus genome elucidates the spidroin gene catalogue.</title>
        <authorList>
            <person name="Kono N."/>
            <person name="Nakamura H."/>
            <person name="Ohtoshi R."/>
            <person name="Moran D.A.P."/>
            <person name="Shinohara A."/>
            <person name="Yoshida Y."/>
            <person name="Fujiwara M."/>
            <person name="Mori M."/>
            <person name="Tomita M."/>
            <person name="Arakawa K."/>
        </authorList>
    </citation>
    <scope>NUCLEOTIDE SEQUENCE [LARGE SCALE GENOMIC DNA]</scope>
</reference>
<protein>
    <submittedName>
        <fullName evidence="1">Uncharacterized protein</fullName>
    </submittedName>
</protein>
<comment type="caution">
    <text evidence="1">The sequence shown here is derived from an EMBL/GenBank/DDBJ whole genome shotgun (WGS) entry which is preliminary data.</text>
</comment>